<dbReference type="EMBL" id="WHZZ01000012">
    <property type="protein sequence ID" value="MQL50039.1"/>
    <property type="molecule type" value="Genomic_DNA"/>
</dbReference>
<accession>A0A7C9GRE3</accession>
<dbReference type="GO" id="GO:0006355">
    <property type="term" value="P:regulation of DNA-templated transcription"/>
    <property type="evidence" value="ECO:0007669"/>
    <property type="project" value="InterPro"/>
</dbReference>
<evidence type="ECO:0000256" key="5">
    <source>
        <dbReference type="ARBA" id="ARBA00023163"/>
    </source>
</evidence>
<dbReference type="AlphaFoldDB" id="A0A7C9GRE3"/>
<evidence type="ECO:0000256" key="4">
    <source>
        <dbReference type="ARBA" id="ARBA00023125"/>
    </source>
</evidence>
<keyword evidence="4" id="KW-0238">DNA-binding</keyword>
<keyword evidence="3" id="KW-0805">Transcription regulation</keyword>
<dbReference type="Proteomes" id="UP000481739">
    <property type="component" value="Unassembled WGS sequence"/>
</dbReference>
<organism evidence="8 9">
    <name type="scientific">Photorhabdus khanii</name>
    <dbReference type="NCBI Taxonomy" id="1004150"/>
    <lineage>
        <taxon>Bacteria</taxon>
        <taxon>Pseudomonadati</taxon>
        <taxon>Pseudomonadota</taxon>
        <taxon>Gammaproteobacteria</taxon>
        <taxon>Enterobacterales</taxon>
        <taxon>Morganellaceae</taxon>
        <taxon>Photorhabdus</taxon>
    </lineage>
</organism>
<proteinExistence type="predicted"/>
<evidence type="ECO:0000256" key="7">
    <source>
        <dbReference type="SAM" id="MobiDB-lite"/>
    </source>
</evidence>
<evidence type="ECO:0000256" key="2">
    <source>
        <dbReference type="ARBA" id="ARBA00022689"/>
    </source>
</evidence>
<gene>
    <name evidence="8" type="ORF">GEA64_19635</name>
</gene>
<evidence type="ECO:0000256" key="6">
    <source>
        <dbReference type="ARBA" id="ARBA00031853"/>
    </source>
</evidence>
<protein>
    <recommendedName>
        <fullName evidence="6">Protein CopB</fullName>
    </recommendedName>
</protein>
<dbReference type="Gene3D" id="1.10.1220.10">
    <property type="entry name" value="Met repressor-like"/>
    <property type="match status" value="1"/>
</dbReference>
<dbReference type="RefSeq" id="WP_152963808.1">
    <property type="nucleotide sequence ID" value="NZ_CAWOZU010000003.1"/>
</dbReference>
<reference evidence="8 9" key="1">
    <citation type="journal article" date="2019" name="Nature">
        <title>A new antibiotic selectively kills Gram-negative pathogens.</title>
        <authorList>
            <person name="Imai Y."/>
            <person name="Meyer K.J."/>
            <person name="Iinishi A."/>
            <person name="Favre-Godal Q."/>
            <person name="Green R."/>
            <person name="Manuse S."/>
            <person name="Caboni M."/>
            <person name="Mori M."/>
            <person name="Niles S."/>
            <person name="Ghiglieri M."/>
            <person name="Honrao C."/>
            <person name="Ma X."/>
            <person name="Guo J.J."/>
            <person name="Makriyannis A."/>
            <person name="Linares-Otoya L."/>
            <person name="Boehringer N."/>
            <person name="Wuisan Z.G."/>
            <person name="Kaur H."/>
            <person name="Wu R."/>
            <person name="Mateus A."/>
            <person name="Typas A."/>
            <person name="Savitski M.M."/>
            <person name="Espinoza J.L."/>
            <person name="O'Rourke A."/>
            <person name="Nelson K.E."/>
            <person name="Hiller S."/>
            <person name="Noinaj N."/>
            <person name="Schaeberle T.F."/>
            <person name="D'Onofrio A."/>
            <person name="Lewis K."/>
        </authorList>
    </citation>
    <scope>NUCLEOTIDE SEQUENCE [LARGE SCALE GENOMIC DNA]</scope>
    <source>
        <strain evidence="8 9">HGB 1456</strain>
    </source>
</reference>
<evidence type="ECO:0000256" key="3">
    <source>
        <dbReference type="ARBA" id="ARBA00023015"/>
    </source>
</evidence>
<sequence length="79" mass="9504">MSESNKTKKMREYRKGNPLTQNEHNIKYKQKKLASHEKELRVFIPQELKEELVIFCKKEGFSQSAYLTMLLEQARKSWK</sequence>
<comment type="caution">
    <text evidence="8">The sequence shown here is derived from an EMBL/GenBank/DDBJ whole genome shotgun (WGS) entry which is preliminary data.</text>
</comment>
<dbReference type="Pfam" id="PF10723">
    <property type="entry name" value="RepB-RCR_reg"/>
    <property type="match status" value="1"/>
</dbReference>
<dbReference type="InterPro" id="IPR013321">
    <property type="entry name" value="Arc_rbn_hlx_hlx"/>
</dbReference>
<keyword evidence="1" id="KW-0678">Repressor</keyword>
<dbReference type="InterPro" id="IPR010985">
    <property type="entry name" value="Ribbon_hlx_hlx"/>
</dbReference>
<dbReference type="InterPro" id="IPR019661">
    <property type="entry name" value="RepA2"/>
</dbReference>
<dbReference type="SUPFAM" id="SSF47598">
    <property type="entry name" value="Ribbon-helix-helix"/>
    <property type="match status" value="1"/>
</dbReference>
<dbReference type="GO" id="GO:0006276">
    <property type="term" value="P:plasmid maintenance"/>
    <property type="evidence" value="ECO:0007669"/>
    <property type="project" value="UniProtKB-KW"/>
</dbReference>
<evidence type="ECO:0000313" key="9">
    <source>
        <dbReference type="Proteomes" id="UP000481739"/>
    </source>
</evidence>
<keyword evidence="5" id="KW-0804">Transcription</keyword>
<keyword evidence="2" id="KW-0615">Plasmid copy control</keyword>
<name>A0A7C9GRE3_9GAMM</name>
<feature type="region of interest" description="Disordered" evidence="7">
    <location>
        <begin position="1"/>
        <end position="24"/>
    </location>
</feature>
<evidence type="ECO:0000256" key="1">
    <source>
        <dbReference type="ARBA" id="ARBA00022491"/>
    </source>
</evidence>
<evidence type="ECO:0000313" key="8">
    <source>
        <dbReference type="EMBL" id="MQL50039.1"/>
    </source>
</evidence>
<dbReference type="GO" id="GO:0043565">
    <property type="term" value="F:sequence-specific DNA binding"/>
    <property type="evidence" value="ECO:0007669"/>
    <property type="project" value="UniProtKB-ARBA"/>
</dbReference>